<dbReference type="FunFam" id="1.10.10.440:FF:000013">
    <property type="entry name" value="pre-mRNA-processing protein 40A isoform X1"/>
    <property type="match status" value="1"/>
</dbReference>
<evidence type="ECO:0000259" key="8">
    <source>
        <dbReference type="PROSITE" id="PS50020"/>
    </source>
</evidence>
<evidence type="ECO:0000256" key="5">
    <source>
        <dbReference type="ARBA" id="ARBA00023242"/>
    </source>
</evidence>
<evidence type="ECO:0000256" key="2">
    <source>
        <dbReference type="ARBA" id="ARBA00022664"/>
    </source>
</evidence>
<feature type="compositionally biased region" description="Basic and acidic residues" evidence="7">
    <location>
        <begin position="746"/>
        <end position="774"/>
    </location>
</feature>
<comment type="subcellular location">
    <subcellularLocation>
        <location evidence="1">Nucleus</location>
    </subcellularLocation>
</comment>
<dbReference type="CDD" id="cd00201">
    <property type="entry name" value="WW"/>
    <property type="match status" value="2"/>
</dbReference>
<dbReference type="AlphaFoldDB" id="A0A8K0X6M9"/>
<dbReference type="FunFam" id="1.10.10.440:FF:000033">
    <property type="entry name" value="Formin binding protein (FNB3)"/>
    <property type="match status" value="1"/>
</dbReference>
<keyword evidence="11" id="KW-1185">Reference proteome</keyword>
<accession>A0A8K0X6M9</accession>
<feature type="region of interest" description="Disordered" evidence="7">
    <location>
        <begin position="575"/>
        <end position="807"/>
    </location>
</feature>
<dbReference type="Gene3D" id="2.20.70.10">
    <property type="match status" value="2"/>
</dbReference>
<dbReference type="FunFam" id="2.20.70.10:FF:000078">
    <property type="entry name" value="Formin binding protein (FNB3)"/>
    <property type="match status" value="1"/>
</dbReference>
<dbReference type="PROSITE" id="PS51676">
    <property type="entry name" value="FF"/>
    <property type="match status" value="3"/>
</dbReference>
<dbReference type="Proteomes" id="UP000813385">
    <property type="component" value="Unassembled WGS sequence"/>
</dbReference>
<dbReference type="GO" id="GO:0071004">
    <property type="term" value="C:U2-type prespliceosome"/>
    <property type="evidence" value="ECO:0007669"/>
    <property type="project" value="TreeGrafter"/>
</dbReference>
<dbReference type="GO" id="GO:0005685">
    <property type="term" value="C:U1 snRNP"/>
    <property type="evidence" value="ECO:0007669"/>
    <property type="project" value="TreeGrafter"/>
</dbReference>
<proteinExistence type="predicted"/>
<keyword evidence="4" id="KW-0508">mRNA splicing</keyword>
<evidence type="ECO:0000256" key="3">
    <source>
        <dbReference type="ARBA" id="ARBA00022737"/>
    </source>
</evidence>
<evidence type="ECO:0000256" key="1">
    <source>
        <dbReference type="ARBA" id="ARBA00004123"/>
    </source>
</evidence>
<feature type="region of interest" description="Disordered" evidence="7">
    <location>
        <begin position="88"/>
        <end position="151"/>
    </location>
</feature>
<feature type="domain" description="WW" evidence="8">
    <location>
        <begin position="9"/>
        <end position="42"/>
    </location>
</feature>
<dbReference type="Pfam" id="PF01846">
    <property type="entry name" value="FF"/>
    <property type="match status" value="3"/>
</dbReference>
<name>A0A8K0X6M9_9PEZI</name>
<organism evidence="10 11">
    <name type="scientific">Plectosphaerella cucumerina</name>
    <dbReference type="NCBI Taxonomy" id="40658"/>
    <lineage>
        <taxon>Eukaryota</taxon>
        <taxon>Fungi</taxon>
        <taxon>Dikarya</taxon>
        <taxon>Ascomycota</taxon>
        <taxon>Pezizomycotina</taxon>
        <taxon>Sordariomycetes</taxon>
        <taxon>Hypocreomycetidae</taxon>
        <taxon>Glomerellales</taxon>
        <taxon>Plectosphaerellaceae</taxon>
        <taxon>Plectosphaerella</taxon>
    </lineage>
</organism>
<dbReference type="InterPro" id="IPR002713">
    <property type="entry name" value="FF_domain"/>
</dbReference>
<sequence length="807" mass="95690">MNGAVPYGGQPPAVWQEHRTPDGRTYYYNAATKVTQWTKPEDMMSPAERALANQPWKEYTAEGGRKYWYNTETKQSSWEMPDVYKNALGASNTPTTPAQPSFDRGADYRNDSYRDHRDHRDRDRDRDRDRERDRDRDLIPESRQLGYGGDPAAKAFVPASNDPEYATLEEAEAAFMKLLKRSGVQSDWSWEDTLRAVARDPQYRAIKDPKDRRSAFEKYCHDMITQDKERAQERMSKLRADFETMLKRHPEIKHYTRWKTARPMIEGETIFRSTNNETERRQLFEEYIVQLKRAHIDQQANARKTAMDGLVELLPTLNLEPYTRWSDARGIISTTQPFQNEEKYQSLSNFDILTAFQNHMKALERRFNDSKQEEKNTKFRKERKARDGFLSLLGELREQGKINAATKWHRFLPLIENDERYKAMAGQQGSTPQELFWDVIEEEERALRGPRNDVLDALDDERFDVSPSTSFDEFHAAIKKNRRVANIDRDTLVVVFEKLKEKKSRRPEEDKRPERPSRRAVDDFRAYLKRIEPPISINDPWEKVKPRCVDNPAFQALPEDAALGAFEKHIRRLRDKEEDAERDRRRRRDHASSERDLYRDRERDRSRGERSHRGSGRGGRRSRSRSPEVDAYEADRRKAIAERERNHRKSTMAESFLSERERRASPPPRRDRERDRERDRDLGRDYDRPPRPRRDDDGYYDRDRRDREDERERLFRRRVGSYDELPYGDERPSGSRRRREDDEDDRRDSRDSKRLRREKTPVEKERTPVREPRQKNKTPPPPPAAKAEVKEDNGVHSGSEEGEIEED</sequence>
<dbReference type="GO" id="GO:0003723">
    <property type="term" value="F:RNA binding"/>
    <property type="evidence" value="ECO:0007669"/>
    <property type="project" value="TreeGrafter"/>
</dbReference>
<evidence type="ECO:0000256" key="6">
    <source>
        <dbReference type="SAM" id="Coils"/>
    </source>
</evidence>
<dbReference type="PANTHER" id="PTHR11864:SF0">
    <property type="entry name" value="PRP40 PRE-MRNA PROCESSING FACTOR 40 HOMOLOG A (YEAST)"/>
    <property type="match status" value="1"/>
</dbReference>
<feature type="compositionally biased region" description="Basic and acidic residues" evidence="7">
    <location>
        <begin position="625"/>
        <end position="645"/>
    </location>
</feature>
<evidence type="ECO:0000313" key="11">
    <source>
        <dbReference type="Proteomes" id="UP000813385"/>
    </source>
</evidence>
<gene>
    <name evidence="10" type="ORF">B0T11DRAFT_327170</name>
</gene>
<keyword evidence="2" id="KW-0507">mRNA processing</keyword>
<dbReference type="InterPro" id="IPR036517">
    <property type="entry name" value="FF_domain_sf"/>
</dbReference>
<keyword evidence="3" id="KW-0677">Repeat</keyword>
<dbReference type="SMART" id="SM00441">
    <property type="entry name" value="FF"/>
    <property type="match status" value="5"/>
</dbReference>
<evidence type="ECO:0000256" key="4">
    <source>
        <dbReference type="ARBA" id="ARBA00023187"/>
    </source>
</evidence>
<feature type="compositionally biased region" description="Basic and acidic residues" evidence="7">
    <location>
        <begin position="657"/>
        <end position="713"/>
    </location>
</feature>
<dbReference type="SUPFAM" id="SSF51045">
    <property type="entry name" value="WW domain"/>
    <property type="match status" value="2"/>
</dbReference>
<dbReference type="PANTHER" id="PTHR11864">
    <property type="entry name" value="PRE-MRNA-PROCESSING PROTEIN PRP40"/>
    <property type="match status" value="1"/>
</dbReference>
<keyword evidence="5" id="KW-0539">Nucleus</keyword>
<reference evidence="10" key="1">
    <citation type="journal article" date="2021" name="Nat. Commun.">
        <title>Genetic determinants of endophytism in the Arabidopsis root mycobiome.</title>
        <authorList>
            <person name="Mesny F."/>
            <person name="Miyauchi S."/>
            <person name="Thiergart T."/>
            <person name="Pickel B."/>
            <person name="Atanasova L."/>
            <person name="Karlsson M."/>
            <person name="Huettel B."/>
            <person name="Barry K.W."/>
            <person name="Haridas S."/>
            <person name="Chen C."/>
            <person name="Bauer D."/>
            <person name="Andreopoulos W."/>
            <person name="Pangilinan J."/>
            <person name="LaButti K."/>
            <person name="Riley R."/>
            <person name="Lipzen A."/>
            <person name="Clum A."/>
            <person name="Drula E."/>
            <person name="Henrissat B."/>
            <person name="Kohler A."/>
            <person name="Grigoriev I.V."/>
            <person name="Martin F.M."/>
            <person name="Hacquard S."/>
        </authorList>
    </citation>
    <scope>NUCLEOTIDE SEQUENCE</scope>
    <source>
        <strain evidence="10">MPI-CAGE-AT-0016</strain>
    </source>
</reference>
<evidence type="ECO:0000259" key="9">
    <source>
        <dbReference type="PROSITE" id="PS51676"/>
    </source>
</evidence>
<dbReference type="SMART" id="SM00456">
    <property type="entry name" value="WW"/>
    <property type="match status" value="2"/>
</dbReference>
<dbReference type="EMBL" id="JAGPXD010000002">
    <property type="protein sequence ID" value="KAH7369043.1"/>
    <property type="molecule type" value="Genomic_DNA"/>
</dbReference>
<dbReference type="Pfam" id="PF00397">
    <property type="entry name" value="WW"/>
    <property type="match status" value="2"/>
</dbReference>
<comment type="caution">
    <text evidence="10">The sequence shown here is derived from an EMBL/GenBank/DDBJ whole genome shotgun (WGS) entry which is preliminary data.</text>
</comment>
<dbReference type="InterPro" id="IPR001202">
    <property type="entry name" value="WW_dom"/>
</dbReference>
<dbReference type="OrthoDB" id="187617at2759"/>
<dbReference type="PROSITE" id="PS01159">
    <property type="entry name" value="WW_DOMAIN_1"/>
    <property type="match status" value="2"/>
</dbReference>
<feature type="domain" description="FF" evidence="9">
    <location>
        <begin position="381"/>
        <end position="442"/>
    </location>
</feature>
<keyword evidence="6" id="KW-0175">Coiled coil</keyword>
<dbReference type="PROSITE" id="PS50020">
    <property type="entry name" value="WW_DOMAIN_2"/>
    <property type="match status" value="2"/>
</dbReference>
<feature type="domain" description="WW" evidence="8">
    <location>
        <begin position="55"/>
        <end position="83"/>
    </location>
</feature>
<feature type="domain" description="FF" evidence="9">
    <location>
        <begin position="234"/>
        <end position="290"/>
    </location>
</feature>
<feature type="compositionally biased region" description="Basic residues" evidence="7">
    <location>
        <begin position="613"/>
        <end position="624"/>
    </location>
</feature>
<feature type="compositionally biased region" description="Polar residues" evidence="7">
    <location>
        <begin position="89"/>
        <end position="99"/>
    </location>
</feature>
<dbReference type="Pfam" id="PF25432">
    <property type="entry name" value="FF_PRPF40A"/>
    <property type="match status" value="1"/>
</dbReference>
<dbReference type="InterPro" id="IPR039726">
    <property type="entry name" value="Prp40-like"/>
</dbReference>
<evidence type="ECO:0000256" key="7">
    <source>
        <dbReference type="SAM" id="MobiDB-lite"/>
    </source>
</evidence>
<dbReference type="InterPro" id="IPR036020">
    <property type="entry name" value="WW_dom_sf"/>
</dbReference>
<protein>
    <submittedName>
        <fullName evidence="10">FF domain-containing protein</fullName>
    </submittedName>
</protein>
<dbReference type="Gene3D" id="1.10.10.440">
    <property type="entry name" value="FF domain"/>
    <property type="match status" value="5"/>
</dbReference>
<feature type="domain" description="FF" evidence="9">
    <location>
        <begin position="165"/>
        <end position="222"/>
    </location>
</feature>
<dbReference type="GO" id="GO:0045292">
    <property type="term" value="P:mRNA cis splicing, via spliceosome"/>
    <property type="evidence" value="ECO:0007669"/>
    <property type="project" value="InterPro"/>
</dbReference>
<evidence type="ECO:0000313" key="10">
    <source>
        <dbReference type="EMBL" id="KAH7369043.1"/>
    </source>
</evidence>
<feature type="compositionally biased region" description="Basic and acidic residues" evidence="7">
    <location>
        <begin position="590"/>
        <end position="612"/>
    </location>
</feature>
<feature type="coiled-coil region" evidence="6">
    <location>
        <begin position="221"/>
        <end position="248"/>
    </location>
</feature>
<dbReference type="SUPFAM" id="SSF81698">
    <property type="entry name" value="FF domain"/>
    <property type="match status" value="5"/>
</dbReference>
<feature type="compositionally biased region" description="Basic and acidic residues" evidence="7">
    <location>
        <begin position="104"/>
        <end position="140"/>
    </location>
</feature>